<evidence type="ECO:0000313" key="2">
    <source>
        <dbReference type="EMBL" id="EAK0468687.1"/>
    </source>
</evidence>
<feature type="transmembrane region" description="Helical" evidence="1">
    <location>
        <begin position="6"/>
        <end position="27"/>
    </location>
</feature>
<keyword evidence="1" id="KW-0472">Membrane</keyword>
<dbReference type="RefSeq" id="WP_065843631.1">
    <property type="nucleotide sequence ID" value="NZ_CBCUYW010000029.1"/>
</dbReference>
<reference evidence="2" key="1">
    <citation type="submission" date="2018-05" db="EMBL/GenBank/DDBJ databases">
        <authorList>
            <consortium name="PulseNet: The National Subtyping Network for Foodborne Disease Surveillance"/>
            <person name="Tarr C.L."/>
            <person name="Trees E."/>
            <person name="Katz L.S."/>
            <person name="Carleton-Romer H.A."/>
            <person name="Stroika S."/>
            <person name="Kucerova Z."/>
            <person name="Roache K.F."/>
            <person name="Sabol A.L."/>
            <person name="Besser J."/>
            <person name="Gerner-Smidt P."/>
        </authorList>
    </citation>
    <scope>NUCLEOTIDE SEQUENCE</scope>
    <source>
        <strain evidence="2">D4313</strain>
    </source>
</reference>
<organism evidence="2">
    <name type="scientific">Campylobacter fetus</name>
    <dbReference type="NCBI Taxonomy" id="196"/>
    <lineage>
        <taxon>Bacteria</taxon>
        <taxon>Pseudomonadati</taxon>
        <taxon>Campylobacterota</taxon>
        <taxon>Epsilonproteobacteria</taxon>
        <taxon>Campylobacterales</taxon>
        <taxon>Campylobacteraceae</taxon>
        <taxon>Campylobacter</taxon>
    </lineage>
</organism>
<dbReference type="EMBL" id="AACCXM010000003">
    <property type="protein sequence ID" value="EAK0468687.1"/>
    <property type="molecule type" value="Genomic_DNA"/>
</dbReference>
<evidence type="ECO:0000256" key="1">
    <source>
        <dbReference type="SAM" id="Phobius"/>
    </source>
</evidence>
<gene>
    <name evidence="2" type="ORF">AAH24_04825</name>
</gene>
<accession>A0A5L4L566</accession>
<keyword evidence="1" id="KW-0812">Transmembrane</keyword>
<comment type="caution">
    <text evidence="2">The sequence shown here is derived from an EMBL/GenBank/DDBJ whole genome shotgun (WGS) entry which is preliminary data.</text>
</comment>
<proteinExistence type="predicted"/>
<name>A0A5L4L566_CAMFE</name>
<sequence>MVALGFVLLAFYPVFGFLVLVMSIRLVGEYALVKPGREMLFVPLNSESKYKVKNFLDSVKNMKKRIINLKIRS</sequence>
<dbReference type="AlphaFoldDB" id="A0A5L4L566"/>
<keyword evidence="1" id="KW-1133">Transmembrane helix</keyword>
<protein>
    <submittedName>
        <fullName evidence="2">Uncharacterized protein</fullName>
    </submittedName>
</protein>